<evidence type="ECO:0000256" key="5">
    <source>
        <dbReference type="ARBA" id="ARBA00019685"/>
    </source>
</evidence>
<dbReference type="Gene3D" id="2.10.109.10">
    <property type="entry name" value="Umud Fragment, subunit A"/>
    <property type="match status" value="1"/>
</dbReference>
<reference evidence="17" key="1">
    <citation type="submission" date="2022-07" db="EMBL/GenBank/DDBJ databases">
        <title>Phylogenomic reconstructions and comparative analyses of Kickxellomycotina fungi.</title>
        <authorList>
            <person name="Reynolds N.K."/>
            <person name="Stajich J.E."/>
            <person name="Barry K."/>
            <person name="Grigoriev I.V."/>
            <person name="Crous P."/>
            <person name="Smith M.E."/>
        </authorList>
    </citation>
    <scope>NUCLEOTIDE SEQUENCE</scope>
    <source>
        <strain evidence="17">RSA 567</strain>
    </source>
</reference>
<evidence type="ECO:0000256" key="3">
    <source>
        <dbReference type="ARBA" id="ARBA00011035"/>
    </source>
</evidence>
<dbReference type="InterPro" id="IPR015927">
    <property type="entry name" value="Peptidase_S24_S26A/B/C"/>
</dbReference>
<proteinExistence type="inferred from homology"/>
<evidence type="ECO:0000256" key="7">
    <source>
        <dbReference type="ARBA" id="ARBA00022692"/>
    </source>
</evidence>
<dbReference type="PRINTS" id="PR00728">
    <property type="entry name" value="SIGNALPTASE"/>
</dbReference>
<protein>
    <recommendedName>
        <fullName evidence="5 15">Signal peptidase complex catalytic subunit SEC11</fullName>
        <ecNumber evidence="4 15">3.4.21.89</ecNumber>
    </recommendedName>
</protein>
<dbReference type="OrthoDB" id="10257561at2759"/>
<dbReference type="EC" id="3.4.21.89" evidence="4 15"/>
<keyword evidence="6 15" id="KW-0645">Protease</keyword>
<evidence type="ECO:0000256" key="1">
    <source>
        <dbReference type="ARBA" id="ARBA00000677"/>
    </source>
</evidence>
<dbReference type="InterPro" id="IPR019756">
    <property type="entry name" value="Pept_S26A_signal_pept_1_Ser-AS"/>
</dbReference>
<dbReference type="EMBL" id="JANBQB010000031">
    <property type="protein sequence ID" value="KAJ1984075.1"/>
    <property type="molecule type" value="Genomic_DNA"/>
</dbReference>
<dbReference type="GO" id="GO:0006465">
    <property type="term" value="P:signal peptide processing"/>
    <property type="evidence" value="ECO:0007669"/>
    <property type="project" value="UniProtKB-UniRule"/>
</dbReference>
<dbReference type="PANTHER" id="PTHR10806:SF6">
    <property type="entry name" value="SIGNAL PEPTIDASE COMPLEX CATALYTIC SUBUNIT SEC11"/>
    <property type="match status" value="1"/>
</dbReference>
<keyword evidence="7" id="KW-0812">Transmembrane</keyword>
<keyword evidence="12" id="KW-0472">Membrane</keyword>
<evidence type="ECO:0000256" key="15">
    <source>
        <dbReference type="RuleBase" id="RU362047"/>
    </source>
</evidence>
<evidence type="ECO:0000313" key="18">
    <source>
        <dbReference type="Proteomes" id="UP001151582"/>
    </source>
</evidence>
<comment type="similarity">
    <text evidence="3 15">Belongs to the peptidase S26B family.</text>
</comment>
<evidence type="ECO:0000256" key="2">
    <source>
        <dbReference type="ARBA" id="ARBA00004648"/>
    </source>
</evidence>
<name>A0A9W8EAU4_9FUNG</name>
<evidence type="ECO:0000256" key="11">
    <source>
        <dbReference type="ARBA" id="ARBA00022989"/>
    </source>
</evidence>
<dbReference type="NCBIfam" id="TIGR02228">
    <property type="entry name" value="sigpep_I_arch"/>
    <property type="match status" value="1"/>
</dbReference>
<dbReference type="FunFam" id="2.10.109.10:FF:000003">
    <property type="entry name" value="Signal peptidase complex catalytic subunit SEC11"/>
    <property type="match status" value="1"/>
</dbReference>
<dbReference type="SUPFAM" id="SSF51306">
    <property type="entry name" value="LexA/Signal peptidase"/>
    <property type="match status" value="1"/>
</dbReference>
<dbReference type="GO" id="GO:0009003">
    <property type="term" value="F:signal peptidase activity"/>
    <property type="evidence" value="ECO:0007669"/>
    <property type="project" value="UniProtKB-EC"/>
</dbReference>
<keyword evidence="8 15" id="KW-0378">Hydrolase</keyword>
<comment type="function">
    <text evidence="13">Catalytic component of the signal peptidase complex (SPC) which catalyzes the cleavage of N-terminal signal sequences from nascent proteins as they are translocated into the lumen of the endoplasmic reticulum. Specifically cleaves N-terminal signal peptides that contain a hydrophobic alpha-helix (h-region) shorter than 18-20 amino acids.</text>
</comment>
<evidence type="ECO:0000256" key="13">
    <source>
        <dbReference type="ARBA" id="ARBA00045533"/>
    </source>
</evidence>
<gene>
    <name evidence="17" type="primary">SEC11</name>
    <name evidence="17" type="ORF">H4R34_000880</name>
</gene>
<comment type="subunit">
    <text evidence="14">Component of the signal peptidase complex (SPC) composed of a catalytic subunit SEC11 and three accessory subunits SPC1, SPC2 and SPC3. The complex induces a local thinning of the ER membrane which is used to measure the length of the signal peptide (SP) h-region of protein substrates. This ensures the selectivity of the complex towards h-regions shorter than 18-20 amino acids. SPC associates with the translocon complex.</text>
</comment>
<dbReference type="InterPro" id="IPR019533">
    <property type="entry name" value="Peptidase_S26"/>
</dbReference>
<keyword evidence="11" id="KW-1133">Transmembrane helix</keyword>
<evidence type="ECO:0000256" key="6">
    <source>
        <dbReference type="ARBA" id="ARBA00022670"/>
    </source>
</evidence>
<dbReference type="InterPro" id="IPR001733">
    <property type="entry name" value="Peptidase_S26B"/>
</dbReference>
<evidence type="ECO:0000256" key="10">
    <source>
        <dbReference type="ARBA" id="ARBA00022968"/>
    </source>
</evidence>
<evidence type="ECO:0000256" key="4">
    <source>
        <dbReference type="ARBA" id="ARBA00013208"/>
    </source>
</evidence>
<dbReference type="PANTHER" id="PTHR10806">
    <property type="entry name" value="SIGNAL PEPTIDASE COMPLEX CATALYTIC SUBUNIT SEC11"/>
    <property type="match status" value="1"/>
</dbReference>
<feature type="domain" description="Peptidase S24/S26A/S26B/S26C" evidence="16">
    <location>
        <begin position="40"/>
        <end position="118"/>
    </location>
</feature>
<dbReference type="GO" id="GO:0005787">
    <property type="term" value="C:signal peptidase complex"/>
    <property type="evidence" value="ECO:0007669"/>
    <property type="project" value="UniProtKB-ARBA"/>
</dbReference>
<keyword evidence="18" id="KW-1185">Reference proteome</keyword>
<dbReference type="GO" id="GO:0004252">
    <property type="term" value="F:serine-type endopeptidase activity"/>
    <property type="evidence" value="ECO:0007669"/>
    <property type="project" value="InterPro"/>
</dbReference>
<organism evidence="17 18">
    <name type="scientific">Dimargaris verticillata</name>
    <dbReference type="NCBI Taxonomy" id="2761393"/>
    <lineage>
        <taxon>Eukaryota</taxon>
        <taxon>Fungi</taxon>
        <taxon>Fungi incertae sedis</taxon>
        <taxon>Zoopagomycota</taxon>
        <taxon>Kickxellomycotina</taxon>
        <taxon>Dimargaritomycetes</taxon>
        <taxon>Dimargaritales</taxon>
        <taxon>Dimargaritaceae</taxon>
        <taxon>Dimargaris</taxon>
    </lineage>
</organism>
<dbReference type="PROSITE" id="PS00501">
    <property type="entry name" value="SPASE_I_1"/>
    <property type="match status" value="1"/>
</dbReference>
<comment type="catalytic activity">
    <reaction evidence="1 15">
        <text>Cleavage of hydrophobic, N-terminal signal or leader sequences from secreted and periplasmic proteins.</text>
        <dbReference type="EC" id="3.4.21.89"/>
    </reaction>
</comment>
<sequence length="177" mass="20097">MEALKTLKNMSIRQMLLQSLNFLLVLSSAFMFWKGLGLYHNTESPIVVVLSGSMEPAFYKGDILFLSNPKQVPIEIGDITVFKVEGRDIPIVHRVIRVHREAETNKQYLLTKGDNNEIHDRGLYNPGQMWVDKDDVVGRVKGYVPYVGMVTILLNEYPQVKFAVLGLMGIMIILSKE</sequence>
<dbReference type="CDD" id="cd06530">
    <property type="entry name" value="S26_SPase_I"/>
    <property type="match status" value="1"/>
</dbReference>
<dbReference type="Proteomes" id="UP001151582">
    <property type="component" value="Unassembled WGS sequence"/>
</dbReference>
<evidence type="ECO:0000256" key="8">
    <source>
        <dbReference type="ARBA" id="ARBA00022801"/>
    </source>
</evidence>
<accession>A0A9W8EAU4</accession>
<evidence type="ECO:0000256" key="14">
    <source>
        <dbReference type="ARBA" id="ARBA00047037"/>
    </source>
</evidence>
<evidence type="ECO:0000259" key="16">
    <source>
        <dbReference type="Pfam" id="PF00717"/>
    </source>
</evidence>
<dbReference type="Pfam" id="PF00717">
    <property type="entry name" value="Peptidase_S24"/>
    <property type="match status" value="1"/>
</dbReference>
<evidence type="ECO:0000256" key="12">
    <source>
        <dbReference type="ARBA" id="ARBA00023136"/>
    </source>
</evidence>
<dbReference type="AlphaFoldDB" id="A0A9W8EAU4"/>
<dbReference type="InterPro" id="IPR036286">
    <property type="entry name" value="LexA/Signal_pep-like_sf"/>
</dbReference>
<keyword evidence="10" id="KW-0735">Signal-anchor</keyword>
<comment type="subcellular location">
    <subcellularLocation>
        <location evidence="2">Endoplasmic reticulum membrane</location>
        <topology evidence="2">Single-pass type II membrane protein</topology>
    </subcellularLocation>
</comment>
<evidence type="ECO:0000313" key="17">
    <source>
        <dbReference type="EMBL" id="KAJ1984075.1"/>
    </source>
</evidence>
<comment type="caution">
    <text evidence="17">The sequence shown here is derived from an EMBL/GenBank/DDBJ whole genome shotgun (WGS) entry which is preliminary data.</text>
</comment>
<evidence type="ECO:0000256" key="9">
    <source>
        <dbReference type="ARBA" id="ARBA00022824"/>
    </source>
</evidence>
<keyword evidence="9 15" id="KW-0256">Endoplasmic reticulum</keyword>